<dbReference type="InterPro" id="IPR039189">
    <property type="entry name" value="Fcp1"/>
</dbReference>
<evidence type="ECO:0000256" key="4">
    <source>
        <dbReference type="ARBA" id="ARBA00023242"/>
    </source>
</evidence>
<evidence type="ECO:0000256" key="6">
    <source>
        <dbReference type="ARBA" id="ARBA00048336"/>
    </source>
</evidence>
<keyword evidence="3" id="KW-0378">Hydrolase</keyword>
<dbReference type="Pfam" id="PF03031">
    <property type="entry name" value="NIF"/>
    <property type="match status" value="1"/>
</dbReference>
<protein>
    <recommendedName>
        <fullName evidence="2">protein-serine/threonine phosphatase</fullName>
        <ecNumber evidence="2">3.1.3.16</ecNumber>
    </recommendedName>
</protein>
<reference evidence="8" key="1">
    <citation type="submission" date="2023-06" db="EMBL/GenBank/DDBJ databases">
        <authorList>
            <person name="Kurt Z."/>
        </authorList>
    </citation>
    <scope>NUCLEOTIDE SEQUENCE</scope>
</reference>
<dbReference type="SUPFAM" id="SSF56784">
    <property type="entry name" value="HAD-like"/>
    <property type="match status" value="1"/>
</dbReference>
<sequence length="449" mass="53044">MSCQHQKVNSRDQLCMQCFTRIELQQMQLNYELQGQFYINKSAMAKKHQMQATLLQKSNKYQLFLDIDNTMLEASWRDQKAVSDQDRLLARFDQLQKENPESPWQEIYKRYYVDISQFNIALFGDVIHIEMRPGMLDFLLATVPHLQINISTTGTTDYAQAILKVLDPLSKLFKQIIAREQQKTVSEISTRSLQLINDPILAQTTLKQFYSTNKQVLERTFAFDDNVVVWRQAECENVFKSIVFGEFNGNEHQSMTYSELSRVFVNRSYYDLNFLSELQLKSLLKVLQEMIHVRKQAHVIRNEVLGGRKFYFEGYPENAIAKRLVEEHGGEIISLEQYTESKTDRNVFKVAFKHKYEDEIINQFTEHVKPKMKEHIAPNAIQNELTKGKGEVSNIHYLLFGETDDREELKEIREFFQKIENVVDEHFIVTSCYLFKIQDQMWWQAKFMR</sequence>
<dbReference type="Proteomes" id="UP001642409">
    <property type="component" value="Unassembled WGS sequence"/>
</dbReference>
<dbReference type="Gene3D" id="3.40.50.1000">
    <property type="entry name" value="HAD superfamily/HAD-like"/>
    <property type="match status" value="1"/>
</dbReference>
<dbReference type="InterPro" id="IPR036412">
    <property type="entry name" value="HAD-like_sf"/>
</dbReference>
<dbReference type="GO" id="GO:0008420">
    <property type="term" value="F:RNA polymerase II CTD heptapeptide repeat phosphatase activity"/>
    <property type="evidence" value="ECO:0007669"/>
    <property type="project" value="InterPro"/>
</dbReference>
<evidence type="ECO:0000256" key="3">
    <source>
        <dbReference type="ARBA" id="ARBA00022801"/>
    </source>
</evidence>
<feature type="domain" description="FCP1 homology" evidence="7">
    <location>
        <begin position="56"/>
        <end position="267"/>
    </location>
</feature>
<dbReference type="EMBL" id="CAXDID020000053">
    <property type="protein sequence ID" value="CAL6006111.1"/>
    <property type="molecule type" value="Genomic_DNA"/>
</dbReference>
<organism evidence="8">
    <name type="scientific">Hexamita inflata</name>
    <dbReference type="NCBI Taxonomy" id="28002"/>
    <lineage>
        <taxon>Eukaryota</taxon>
        <taxon>Metamonada</taxon>
        <taxon>Diplomonadida</taxon>
        <taxon>Hexamitidae</taxon>
        <taxon>Hexamitinae</taxon>
        <taxon>Hexamita</taxon>
    </lineage>
</organism>
<comment type="subcellular location">
    <subcellularLocation>
        <location evidence="1">Nucleus</location>
    </subcellularLocation>
</comment>
<comment type="caution">
    <text evidence="8">The sequence shown here is derived from an EMBL/GenBank/DDBJ whole genome shotgun (WGS) entry which is preliminary data.</text>
</comment>
<dbReference type="InterPro" id="IPR004274">
    <property type="entry name" value="FCP1_dom"/>
</dbReference>
<keyword evidence="4" id="KW-0539">Nucleus</keyword>
<proteinExistence type="predicted"/>
<evidence type="ECO:0000313" key="9">
    <source>
        <dbReference type="EMBL" id="CAL6006111.1"/>
    </source>
</evidence>
<evidence type="ECO:0000256" key="2">
    <source>
        <dbReference type="ARBA" id="ARBA00013081"/>
    </source>
</evidence>
<accession>A0AA86NBH5</accession>
<dbReference type="EC" id="3.1.3.16" evidence="2"/>
<evidence type="ECO:0000313" key="10">
    <source>
        <dbReference type="Proteomes" id="UP001642409"/>
    </source>
</evidence>
<dbReference type="EMBL" id="CATOUU010000108">
    <property type="protein sequence ID" value="CAI9916624.1"/>
    <property type="molecule type" value="Genomic_DNA"/>
</dbReference>
<dbReference type="PROSITE" id="PS50969">
    <property type="entry name" value="FCP1"/>
    <property type="match status" value="1"/>
</dbReference>
<reference evidence="9 10" key="2">
    <citation type="submission" date="2024-07" db="EMBL/GenBank/DDBJ databases">
        <authorList>
            <person name="Akdeniz Z."/>
        </authorList>
    </citation>
    <scope>NUCLEOTIDE SEQUENCE [LARGE SCALE GENOMIC DNA]</scope>
</reference>
<dbReference type="GO" id="GO:0005634">
    <property type="term" value="C:nucleus"/>
    <property type="evidence" value="ECO:0007669"/>
    <property type="project" value="UniProtKB-SubCell"/>
</dbReference>
<name>A0AA86NBH5_9EUKA</name>
<comment type="catalytic activity">
    <reaction evidence="5">
        <text>O-phospho-L-seryl-[protein] + H2O = L-seryl-[protein] + phosphate</text>
        <dbReference type="Rhea" id="RHEA:20629"/>
        <dbReference type="Rhea" id="RHEA-COMP:9863"/>
        <dbReference type="Rhea" id="RHEA-COMP:11604"/>
        <dbReference type="ChEBI" id="CHEBI:15377"/>
        <dbReference type="ChEBI" id="CHEBI:29999"/>
        <dbReference type="ChEBI" id="CHEBI:43474"/>
        <dbReference type="ChEBI" id="CHEBI:83421"/>
        <dbReference type="EC" id="3.1.3.16"/>
    </reaction>
</comment>
<dbReference type="AlphaFoldDB" id="A0AA86NBH5"/>
<gene>
    <name evidence="9" type="ORF">HINF_LOCUS19999</name>
    <name evidence="8" type="ORF">HINF_LOCUS4269</name>
</gene>
<evidence type="ECO:0000256" key="1">
    <source>
        <dbReference type="ARBA" id="ARBA00004123"/>
    </source>
</evidence>
<evidence type="ECO:0000259" key="7">
    <source>
        <dbReference type="PROSITE" id="PS50969"/>
    </source>
</evidence>
<dbReference type="PANTHER" id="PTHR23081">
    <property type="entry name" value="RNA POLYMERASE II CTD PHOSPHATASE"/>
    <property type="match status" value="1"/>
</dbReference>
<keyword evidence="10" id="KW-1185">Reference proteome</keyword>
<dbReference type="InterPro" id="IPR023214">
    <property type="entry name" value="HAD_sf"/>
</dbReference>
<comment type="catalytic activity">
    <reaction evidence="6">
        <text>O-phospho-L-threonyl-[protein] + H2O = L-threonyl-[protein] + phosphate</text>
        <dbReference type="Rhea" id="RHEA:47004"/>
        <dbReference type="Rhea" id="RHEA-COMP:11060"/>
        <dbReference type="Rhea" id="RHEA-COMP:11605"/>
        <dbReference type="ChEBI" id="CHEBI:15377"/>
        <dbReference type="ChEBI" id="CHEBI:30013"/>
        <dbReference type="ChEBI" id="CHEBI:43474"/>
        <dbReference type="ChEBI" id="CHEBI:61977"/>
        <dbReference type="EC" id="3.1.3.16"/>
    </reaction>
</comment>
<evidence type="ECO:0000256" key="5">
    <source>
        <dbReference type="ARBA" id="ARBA00047761"/>
    </source>
</evidence>
<dbReference type="SMART" id="SM00577">
    <property type="entry name" value="CPDc"/>
    <property type="match status" value="1"/>
</dbReference>
<dbReference type="PANTHER" id="PTHR23081:SF36">
    <property type="entry name" value="RNA POLYMERASE II SUBUNIT A C-TERMINAL DOMAIN PHOSPHATASE"/>
    <property type="match status" value="1"/>
</dbReference>
<evidence type="ECO:0000313" key="8">
    <source>
        <dbReference type="EMBL" id="CAI9916624.1"/>
    </source>
</evidence>